<proteinExistence type="predicted"/>
<reference evidence="2 3" key="1">
    <citation type="submission" date="2022-12" db="EMBL/GenBank/DDBJ databases">
        <title>Chromosome-scale assembly of the Ensete ventricosum genome.</title>
        <authorList>
            <person name="Dussert Y."/>
            <person name="Stocks J."/>
            <person name="Wendawek A."/>
            <person name="Woldeyes F."/>
            <person name="Nichols R.A."/>
            <person name="Borrell J.S."/>
        </authorList>
    </citation>
    <scope>NUCLEOTIDE SEQUENCE [LARGE SCALE GENOMIC DNA]</scope>
    <source>
        <strain evidence="3">cv. Maze</strain>
        <tissue evidence="2">Seeds</tissue>
    </source>
</reference>
<dbReference type="EMBL" id="JAQQAF010000007">
    <property type="protein sequence ID" value="KAJ8470448.1"/>
    <property type="molecule type" value="Genomic_DNA"/>
</dbReference>
<organism evidence="2 3">
    <name type="scientific">Ensete ventricosum</name>
    <name type="common">Abyssinian banana</name>
    <name type="synonym">Musa ensete</name>
    <dbReference type="NCBI Taxonomy" id="4639"/>
    <lineage>
        <taxon>Eukaryota</taxon>
        <taxon>Viridiplantae</taxon>
        <taxon>Streptophyta</taxon>
        <taxon>Embryophyta</taxon>
        <taxon>Tracheophyta</taxon>
        <taxon>Spermatophyta</taxon>
        <taxon>Magnoliopsida</taxon>
        <taxon>Liliopsida</taxon>
        <taxon>Zingiberales</taxon>
        <taxon>Musaceae</taxon>
        <taxon>Ensete</taxon>
    </lineage>
</organism>
<protein>
    <submittedName>
        <fullName evidence="2">Uncharacterized protein</fullName>
    </submittedName>
</protein>
<evidence type="ECO:0000256" key="1">
    <source>
        <dbReference type="SAM" id="MobiDB-lite"/>
    </source>
</evidence>
<sequence length="99" mass="11578">MDPWQPMNDGKGRTVVAHIHKFFQRHKSTSSCCTYPQLYKTKYKKWLMEDTQCGHARKNNPYLWTKAKLACKVAKPDQMQIPSFSPDLPAHSQRKDVEI</sequence>
<evidence type="ECO:0000313" key="2">
    <source>
        <dbReference type="EMBL" id="KAJ8470448.1"/>
    </source>
</evidence>
<dbReference type="Proteomes" id="UP001222027">
    <property type="component" value="Unassembled WGS sequence"/>
</dbReference>
<gene>
    <name evidence="2" type="ORF">OPV22_024791</name>
</gene>
<comment type="caution">
    <text evidence="2">The sequence shown here is derived from an EMBL/GenBank/DDBJ whole genome shotgun (WGS) entry which is preliminary data.</text>
</comment>
<dbReference type="AlphaFoldDB" id="A0AAV8QBX2"/>
<accession>A0AAV8QBX2</accession>
<keyword evidence="3" id="KW-1185">Reference proteome</keyword>
<feature type="region of interest" description="Disordered" evidence="1">
    <location>
        <begin position="80"/>
        <end position="99"/>
    </location>
</feature>
<name>A0AAV8QBX2_ENSVE</name>
<evidence type="ECO:0000313" key="3">
    <source>
        <dbReference type="Proteomes" id="UP001222027"/>
    </source>
</evidence>